<keyword evidence="1" id="KW-0812">Transmembrane</keyword>
<sequence>MIFLENILEKLDIYLNAKQENEKNLMIYGSGLLIAFLAYYILLPIAEDRYNYTAGEKEKTQKVLDEQQQYMASITVNGDKDFKVKQLSNDIKQKKQTILDLENKTTLINNSMHKLEDMIFDKKSWSTFLDSITTTASNHNVSILKLDNNFTESNQTTFGHVLEIKIKCQGEYKDILKFMNDIEQNRLVTDIYGSQLKVNKKRSGILADLNISVWGINNQ</sequence>
<reference evidence="2" key="1">
    <citation type="submission" date="2015-11" db="EMBL/GenBank/DDBJ databases">
        <authorList>
            <person name="Zhang Y."/>
            <person name="Guo Z."/>
        </authorList>
    </citation>
    <scope>NUCLEOTIDE SEQUENCE</scope>
    <source>
        <strain evidence="2">BN30871</strain>
    </source>
</reference>
<evidence type="ECO:0000313" key="2">
    <source>
        <dbReference type="EMBL" id="CUV66494.1"/>
    </source>
</evidence>
<dbReference type="EMBL" id="FAXN01000092">
    <property type="protein sequence ID" value="CUV66494.1"/>
    <property type="molecule type" value="Genomic_DNA"/>
</dbReference>
<gene>
    <name evidence="2" type="ORF">BN3087_870014</name>
</gene>
<dbReference type="Pfam" id="PF04350">
    <property type="entry name" value="PilO"/>
    <property type="match status" value="1"/>
</dbReference>
<dbReference type="InterPro" id="IPR014717">
    <property type="entry name" value="Transl_elong_EF1B/ribsomal_bS6"/>
</dbReference>
<dbReference type="AlphaFoldDB" id="A0A0S4XQU6"/>
<keyword evidence="1" id="KW-0472">Membrane</keyword>
<evidence type="ECO:0000256" key="1">
    <source>
        <dbReference type="SAM" id="Phobius"/>
    </source>
</evidence>
<feature type="transmembrane region" description="Helical" evidence="1">
    <location>
        <begin position="25"/>
        <end position="43"/>
    </location>
</feature>
<name>A0A0S4XQU6_9BACT</name>
<keyword evidence="1" id="KW-1133">Transmembrane helix</keyword>
<accession>A0A0S4XQU6</accession>
<dbReference type="GO" id="GO:0043683">
    <property type="term" value="P:type IV pilus assembly"/>
    <property type="evidence" value="ECO:0007669"/>
    <property type="project" value="InterPro"/>
</dbReference>
<dbReference type="InterPro" id="IPR007445">
    <property type="entry name" value="PilO"/>
</dbReference>
<proteinExistence type="predicted"/>
<organism evidence="2">
    <name type="scientific">Sulfurovum sp. enrichment culture clone C5</name>
    <dbReference type="NCBI Taxonomy" id="497650"/>
    <lineage>
        <taxon>Bacteria</taxon>
        <taxon>Pseudomonadati</taxon>
        <taxon>Campylobacterota</taxon>
        <taxon>Epsilonproteobacteria</taxon>
        <taxon>Campylobacterales</taxon>
        <taxon>Sulfurovaceae</taxon>
        <taxon>Sulfurovum</taxon>
        <taxon>environmental samples</taxon>
    </lineage>
</organism>
<protein>
    <submittedName>
        <fullName evidence="2">Uncharacterized protein</fullName>
    </submittedName>
</protein>
<dbReference type="Gene3D" id="3.30.70.60">
    <property type="match status" value="1"/>
</dbReference>
<dbReference type="GO" id="GO:0043107">
    <property type="term" value="P:type IV pilus-dependent motility"/>
    <property type="evidence" value="ECO:0007669"/>
    <property type="project" value="InterPro"/>
</dbReference>